<evidence type="ECO:0000259" key="4">
    <source>
        <dbReference type="Pfam" id="PF14745"/>
    </source>
</evidence>
<dbReference type="InterPro" id="IPR028191">
    <property type="entry name" value="WASH-4_N"/>
</dbReference>
<dbReference type="Pfam" id="PF14744">
    <property type="entry name" value="WASH-7_mid"/>
    <property type="match status" value="1"/>
</dbReference>
<feature type="signal peptide" evidence="2">
    <location>
        <begin position="1"/>
        <end position="23"/>
    </location>
</feature>
<accession>A0AAD4R6L9</accession>
<dbReference type="PANTHER" id="PTHR31409:SF0">
    <property type="entry name" value="WASH COMPLEX SUBUNIT 4"/>
    <property type="match status" value="1"/>
</dbReference>
<organism evidence="6 7">
    <name type="scientific">Ditylenchus destructor</name>
    <dbReference type="NCBI Taxonomy" id="166010"/>
    <lineage>
        <taxon>Eukaryota</taxon>
        <taxon>Metazoa</taxon>
        <taxon>Ecdysozoa</taxon>
        <taxon>Nematoda</taxon>
        <taxon>Chromadorea</taxon>
        <taxon>Rhabditida</taxon>
        <taxon>Tylenchina</taxon>
        <taxon>Tylenchomorpha</taxon>
        <taxon>Sphaerularioidea</taxon>
        <taxon>Anguinidae</taxon>
        <taxon>Anguininae</taxon>
        <taxon>Ditylenchus</taxon>
    </lineage>
</organism>
<evidence type="ECO:0000313" key="6">
    <source>
        <dbReference type="EMBL" id="KAI1720039.1"/>
    </source>
</evidence>
<keyword evidence="7" id="KW-1185">Reference proteome</keyword>
<keyword evidence="2" id="KW-0732">Signal</keyword>
<evidence type="ECO:0000256" key="1">
    <source>
        <dbReference type="SAM" id="Coils"/>
    </source>
</evidence>
<dbReference type="Pfam" id="PF14745">
    <property type="entry name" value="WASH-4_N"/>
    <property type="match status" value="1"/>
</dbReference>
<evidence type="ECO:0000259" key="3">
    <source>
        <dbReference type="Pfam" id="PF14744"/>
    </source>
</evidence>
<feature type="domain" description="WASH complex subunit 7 central" evidence="3">
    <location>
        <begin position="410"/>
        <end position="758"/>
    </location>
</feature>
<evidence type="ECO:0000313" key="7">
    <source>
        <dbReference type="Proteomes" id="UP001201812"/>
    </source>
</evidence>
<feature type="domain" description="WASH complex subunit 4 N-terminal" evidence="4">
    <location>
        <begin position="3"/>
        <end position="409"/>
    </location>
</feature>
<evidence type="ECO:0000259" key="5">
    <source>
        <dbReference type="Pfam" id="PF14746"/>
    </source>
</evidence>
<proteinExistence type="predicted"/>
<dbReference type="AlphaFoldDB" id="A0AAD4R6L9"/>
<dbReference type="GO" id="GO:0071203">
    <property type="term" value="C:WASH complex"/>
    <property type="evidence" value="ECO:0007669"/>
    <property type="project" value="InterPro"/>
</dbReference>
<keyword evidence="1" id="KW-0175">Coiled coil</keyword>
<comment type="caution">
    <text evidence="6">The sequence shown here is derived from an EMBL/GenBank/DDBJ whole genome shotgun (WGS) entry which is preliminary data.</text>
</comment>
<evidence type="ECO:0000256" key="2">
    <source>
        <dbReference type="SAM" id="SignalP"/>
    </source>
</evidence>
<protein>
    <submittedName>
        <fullName evidence="6">WASH complex subunit 7 domain-containing protein</fullName>
    </submittedName>
</protein>
<reference evidence="6" key="1">
    <citation type="submission" date="2022-01" db="EMBL/GenBank/DDBJ databases">
        <title>Genome Sequence Resource for Two Populations of Ditylenchus destructor, the Migratory Endoparasitic Phytonematode.</title>
        <authorList>
            <person name="Zhang H."/>
            <person name="Lin R."/>
            <person name="Xie B."/>
        </authorList>
    </citation>
    <scope>NUCLEOTIDE SEQUENCE</scope>
    <source>
        <strain evidence="6">BazhouSP</strain>
    </source>
</reference>
<name>A0AAD4R6L9_9BILA</name>
<dbReference type="Proteomes" id="UP001201812">
    <property type="component" value="Unassembled WGS sequence"/>
</dbReference>
<feature type="domain" description="WASH complex subunit 7 C-terminal" evidence="5">
    <location>
        <begin position="789"/>
        <end position="958"/>
    </location>
</feature>
<feature type="chain" id="PRO_5041988905" evidence="2">
    <location>
        <begin position="24"/>
        <end position="979"/>
    </location>
</feature>
<dbReference type="InterPro" id="IPR028283">
    <property type="entry name" value="WASH-7_C"/>
</dbReference>
<dbReference type="Pfam" id="PF14746">
    <property type="entry name" value="WASH-7_C"/>
    <property type="match status" value="1"/>
</dbReference>
<sequence length="979" mass="112288">MSRVWRCLGDVLGVLVVLDEIVANHPMLAKHWSTFFNAISVSEHNPNQFDAANDNRLKPLMDMITQIDLRIMSGSVFRKCCRQNFGSELSNDKTFLSDKFKKTITEMLNRWDKLASNDMPDRHRLLIIVSLTILYHQLTPSIDKKLIKSLCATHRRIVAFHLIGDILWTPSEFLFTNIADSKKIIDQKTIDGIAHAKTELLEKQAGALAKDAESMQCAVAEWKAELKSLVDSADAQKDIPVSTKCTCVLKGARIADKISRLVKCVLNGYLSEDRSLPKSCAHSIFRLLELMNSVSLTFNFYWPIVLEWCHHGMAHWSASVLQILEGLRHQIPAQESKNSELLSALKTAEHSLCHCPTRLRLVICVMALEVANYQKLFRSSDVTDVDDFLNRLDSISNIGLVLSRVTDTSFLYWHRSLFHVYFEMIFEEDRPVENISLFLRSLNGTANLFKSARHCSPSALGSVFQTDMFSQFREMVLERLCNEIENDLRLSYHSHQDVSAENLEKIFIPPKRGSNRLFNLLQLPEFRIGEKIINVKAYVTSQLETTFYNLSAVALHDCETYTKMRILAKSKYQIQLWDTRLPSLSVDQGLDVLSIMRNIHVFVTNYNYDLNEQLFVEKSSKSRTLNVLQVQQVINSIKTHGVGILNSSVHFAYQFLKKKLQVFSQFLFDDQIKSILVKEVKFYRDLVTSDETTNAYPVKRAENVNNIIKKFGQAADGKTFLDKFRELITEIGNTVGFIRLFRAGVVESCAYPAAYLPQKPINDSDSGIFGQCFKESFSSKNEQGKHVIQAAQTLDSLCECTSNSFNMTDDYVEMLVGVFAAEFRNYEKFSHLRNFFIIVPPLTINFVEHIFSCRSRLGKRGNQEIDFTFVDDGFSMGAAYLLKLLNQNYFFDSLNWFESVLNKYEMELEKATEDQRSAHRQKDDSYKQSLTLSMNRIEEIKTEFQSLEDTLSSATIFFSSTYKNVEDKQDTEESFLEDF</sequence>
<dbReference type="EMBL" id="JAKKPZ010000006">
    <property type="protein sequence ID" value="KAI1720039.1"/>
    <property type="molecule type" value="Genomic_DNA"/>
</dbReference>
<dbReference type="GO" id="GO:0005768">
    <property type="term" value="C:endosome"/>
    <property type="evidence" value="ECO:0007669"/>
    <property type="project" value="TreeGrafter"/>
</dbReference>
<gene>
    <name evidence="6" type="ORF">DdX_05408</name>
</gene>
<dbReference type="GO" id="GO:0016197">
    <property type="term" value="P:endosomal transport"/>
    <property type="evidence" value="ECO:0007669"/>
    <property type="project" value="TreeGrafter"/>
</dbReference>
<feature type="coiled-coil region" evidence="1">
    <location>
        <begin position="894"/>
        <end position="921"/>
    </location>
</feature>
<dbReference type="PANTHER" id="PTHR31409">
    <property type="entry name" value="WASH COMPLEX SUBUNIT 4"/>
    <property type="match status" value="1"/>
</dbReference>
<dbReference type="InterPro" id="IPR028282">
    <property type="entry name" value="WASH-7_central"/>
</dbReference>
<dbReference type="InterPro" id="IPR027307">
    <property type="entry name" value="WASH7"/>
</dbReference>
<dbReference type="GO" id="GO:0007032">
    <property type="term" value="P:endosome organization"/>
    <property type="evidence" value="ECO:0007669"/>
    <property type="project" value="TreeGrafter"/>
</dbReference>